<evidence type="ECO:0000256" key="5">
    <source>
        <dbReference type="PIRSR" id="PIRSR000349-1"/>
    </source>
</evidence>
<evidence type="ECO:0000256" key="2">
    <source>
        <dbReference type="ARBA" id="ARBA00012682"/>
    </source>
</evidence>
<sequence length="190" mass="22023">MLDTLPYAYDALEPVMDKETVMIHHDKHHQTYVDNLNKALAENEQLQVKTLEELLSSELPAVKNNAGGVWNHDFYWEEMTTPGEGHIGESLMRELEKSFESVEEFMKIFEATALGRFGSGWGWLVQNKEGGLEVLSTANQDNPLVDGFKPLLAIDVWEHAYYLKYKNKRADYVKAFWEIVNWDKVEERLK</sequence>
<dbReference type="PIRSF" id="PIRSF000349">
    <property type="entry name" value="SODismutase"/>
    <property type="match status" value="1"/>
</dbReference>
<keyword evidence="4 6" id="KW-0560">Oxidoreductase</keyword>
<dbReference type="SUPFAM" id="SSF46609">
    <property type="entry name" value="Fe,Mn superoxide dismutase (SOD), N-terminal domain"/>
    <property type="match status" value="1"/>
</dbReference>
<comment type="catalytic activity">
    <reaction evidence="6">
        <text>2 superoxide + 2 H(+) = H2O2 + O2</text>
        <dbReference type="Rhea" id="RHEA:20696"/>
        <dbReference type="ChEBI" id="CHEBI:15378"/>
        <dbReference type="ChEBI" id="CHEBI:15379"/>
        <dbReference type="ChEBI" id="CHEBI:16240"/>
        <dbReference type="ChEBI" id="CHEBI:18421"/>
        <dbReference type="EC" id="1.15.1.1"/>
    </reaction>
</comment>
<dbReference type="FunFam" id="3.55.40.20:FF:000004">
    <property type="entry name" value="Superoxide dismutase [Fe]"/>
    <property type="match status" value="1"/>
</dbReference>
<dbReference type="GO" id="GO:0046872">
    <property type="term" value="F:metal ion binding"/>
    <property type="evidence" value="ECO:0007669"/>
    <property type="project" value="UniProtKB-KW"/>
</dbReference>
<evidence type="ECO:0000313" key="9">
    <source>
        <dbReference type="EMBL" id="KKT52051.1"/>
    </source>
</evidence>
<comment type="similarity">
    <text evidence="1 6">Belongs to the iron/manganese superoxide dismutase family.</text>
</comment>
<dbReference type="PANTHER" id="PTHR43595:SF2">
    <property type="entry name" value="SMALL RIBOSOMAL SUBUNIT PROTEIN MS42"/>
    <property type="match status" value="1"/>
</dbReference>
<dbReference type="STRING" id="1618387.UW44_C0005G0093"/>
<dbReference type="GO" id="GO:0004784">
    <property type="term" value="F:superoxide dismutase activity"/>
    <property type="evidence" value="ECO:0007669"/>
    <property type="project" value="UniProtKB-EC"/>
</dbReference>
<dbReference type="EMBL" id="LCIH01000005">
    <property type="protein sequence ID" value="KKT52051.1"/>
    <property type="molecule type" value="Genomic_DNA"/>
</dbReference>
<accession>A0A0G1HY34</accession>
<dbReference type="PANTHER" id="PTHR43595">
    <property type="entry name" value="37S RIBOSOMAL PROTEIN S26, MITOCHONDRIAL"/>
    <property type="match status" value="1"/>
</dbReference>
<evidence type="ECO:0000256" key="6">
    <source>
        <dbReference type="RuleBase" id="RU000414"/>
    </source>
</evidence>
<feature type="binding site" evidence="5">
    <location>
        <position position="159"/>
    </location>
    <ligand>
        <name>Mn(2+)</name>
        <dbReference type="ChEBI" id="CHEBI:29035"/>
    </ligand>
</feature>
<evidence type="ECO:0000259" key="7">
    <source>
        <dbReference type="Pfam" id="PF00081"/>
    </source>
</evidence>
<dbReference type="PATRIC" id="fig|1618387.3.peg.506"/>
<dbReference type="InterPro" id="IPR001189">
    <property type="entry name" value="Mn/Fe_SOD"/>
</dbReference>
<organism evidence="9 10">
    <name type="scientific">Candidatus Collierbacteria bacterium GW2011_GWB2_44_22</name>
    <dbReference type="NCBI Taxonomy" id="1618387"/>
    <lineage>
        <taxon>Bacteria</taxon>
        <taxon>Candidatus Collieribacteriota</taxon>
    </lineage>
</organism>
<dbReference type="PROSITE" id="PS00088">
    <property type="entry name" value="SOD_MN"/>
    <property type="match status" value="1"/>
</dbReference>
<evidence type="ECO:0000313" key="10">
    <source>
        <dbReference type="Proteomes" id="UP000034006"/>
    </source>
</evidence>
<dbReference type="GO" id="GO:0005737">
    <property type="term" value="C:cytoplasm"/>
    <property type="evidence" value="ECO:0007669"/>
    <property type="project" value="TreeGrafter"/>
</dbReference>
<name>A0A0G1HY34_9BACT</name>
<dbReference type="InterPro" id="IPR036324">
    <property type="entry name" value="Mn/Fe_SOD_N_sf"/>
</dbReference>
<feature type="binding site" evidence="5">
    <location>
        <position position="24"/>
    </location>
    <ligand>
        <name>Mn(2+)</name>
        <dbReference type="ChEBI" id="CHEBI:29035"/>
    </ligand>
</feature>
<gene>
    <name evidence="9" type="ORF">UW44_C0005G0093</name>
</gene>
<dbReference type="InterPro" id="IPR019831">
    <property type="entry name" value="Mn/Fe_SOD_N"/>
</dbReference>
<dbReference type="InterPro" id="IPR036314">
    <property type="entry name" value="SOD_C_sf"/>
</dbReference>
<dbReference type="EC" id="1.15.1.1" evidence="2 6"/>
<dbReference type="InterPro" id="IPR019833">
    <property type="entry name" value="Mn/Fe_SOD_BS"/>
</dbReference>
<dbReference type="Pfam" id="PF00081">
    <property type="entry name" value="Sod_Fe_N"/>
    <property type="match status" value="1"/>
</dbReference>
<evidence type="ECO:0000256" key="3">
    <source>
        <dbReference type="ARBA" id="ARBA00022723"/>
    </source>
</evidence>
<evidence type="ECO:0000259" key="8">
    <source>
        <dbReference type="Pfam" id="PF02777"/>
    </source>
</evidence>
<feature type="binding site" evidence="5">
    <location>
        <position position="155"/>
    </location>
    <ligand>
        <name>Mn(2+)</name>
        <dbReference type="ChEBI" id="CHEBI:29035"/>
    </ligand>
</feature>
<feature type="domain" description="Manganese/iron superoxide dismutase C-terminal" evidence="8">
    <location>
        <begin position="90"/>
        <end position="188"/>
    </location>
</feature>
<comment type="caution">
    <text evidence="9">The sequence shown here is derived from an EMBL/GenBank/DDBJ whole genome shotgun (WGS) entry which is preliminary data.</text>
</comment>
<feature type="domain" description="Manganese/iron superoxide dismutase N-terminal" evidence="7">
    <location>
        <begin position="2"/>
        <end position="79"/>
    </location>
</feature>
<dbReference type="PRINTS" id="PR01703">
    <property type="entry name" value="MNSODISMTASE"/>
</dbReference>
<dbReference type="Gene3D" id="1.10.287.990">
    <property type="entry name" value="Fe,Mn superoxide dismutase (SOD) domain"/>
    <property type="match status" value="1"/>
</dbReference>
<dbReference type="AlphaFoldDB" id="A0A0G1HY34"/>
<feature type="binding site" evidence="5">
    <location>
        <position position="72"/>
    </location>
    <ligand>
        <name>Mn(2+)</name>
        <dbReference type="ChEBI" id="CHEBI:29035"/>
    </ligand>
</feature>
<protein>
    <recommendedName>
        <fullName evidence="2 6">Superoxide dismutase</fullName>
        <ecNumber evidence="2 6">1.15.1.1</ecNumber>
    </recommendedName>
</protein>
<dbReference type="Proteomes" id="UP000034006">
    <property type="component" value="Unassembled WGS sequence"/>
</dbReference>
<dbReference type="InterPro" id="IPR019832">
    <property type="entry name" value="Mn/Fe_SOD_C"/>
</dbReference>
<evidence type="ECO:0000256" key="4">
    <source>
        <dbReference type="ARBA" id="ARBA00023002"/>
    </source>
</evidence>
<evidence type="ECO:0000256" key="1">
    <source>
        <dbReference type="ARBA" id="ARBA00008714"/>
    </source>
</evidence>
<comment type="function">
    <text evidence="6">Destroys radicals which are normally produced within the cells and which are toxic to biological systems.</text>
</comment>
<reference evidence="9 10" key="1">
    <citation type="journal article" date="2015" name="Nature">
        <title>rRNA introns, odd ribosomes, and small enigmatic genomes across a large radiation of phyla.</title>
        <authorList>
            <person name="Brown C.T."/>
            <person name="Hug L.A."/>
            <person name="Thomas B.C."/>
            <person name="Sharon I."/>
            <person name="Castelle C.J."/>
            <person name="Singh A."/>
            <person name="Wilkins M.J."/>
            <person name="Williams K.H."/>
            <person name="Banfield J.F."/>
        </authorList>
    </citation>
    <scope>NUCLEOTIDE SEQUENCE [LARGE SCALE GENOMIC DNA]</scope>
</reference>
<dbReference type="SUPFAM" id="SSF54719">
    <property type="entry name" value="Fe,Mn superoxide dismutase (SOD), C-terminal domain"/>
    <property type="match status" value="1"/>
</dbReference>
<dbReference type="Gene3D" id="3.55.40.20">
    <property type="entry name" value="Iron/manganese superoxide dismutase, C-terminal domain"/>
    <property type="match status" value="1"/>
</dbReference>
<keyword evidence="3 5" id="KW-0479">Metal-binding</keyword>
<proteinExistence type="inferred from homology"/>
<dbReference type="Pfam" id="PF02777">
    <property type="entry name" value="Sod_Fe_C"/>
    <property type="match status" value="1"/>
</dbReference>